<accession>A0A2M7X6S3</accession>
<dbReference type="EMBL" id="PFWX01000022">
    <property type="protein sequence ID" value="PJA41701.1"/>
    <property type="molecule type" value="Genomic_DNA"/>
</dbReference>
<protein>
    <submittedName>
        <fullName evidence="2">Uncharacterized protein</fullName>
    </submittedName>
</protein>
<feature type="non-terminal residue" evidence="2">
    <location>
        <position position="1"/>
    </location>
</feature>
<keyword evidence="1" id="KW-0175">Coiled coil</keyword>
<feature type="coiled-coil region" evidence="1">
    <location>
        <begin position="78"/>
        <end position="105"/>
    </location>
</feature>
<sequence>FVSERLNIRGELSKIPRVIIGVNEKTIKEVGELWLDKNNKALAQHPIQFFILEEMLLQIKTFKDYAQKIKQTDIASIYEKTEKILQKIYDEKEDLKKSQSALENDSVYNAITNNLKNFY</sequence>
<comment type="caution">
    <text evidence="2">The sequence shown here is derived from an EMBL/GenBank/DDBJ whole genome shotgun (WGS) entry which is preliminary data.</text>
</comment>
<gene>
    <name evidence="2" type="ORF">CO177_00970</name>
</gene>
<reference evidence="3" key="1">
    <citation type="submission" date="2017-09" db="EMBL/GenBank/DDBJ databases">
        <title>Depth-based differentiation of microbial function through sediment-hosted aquifers and enrichment of novel symbionts in the deep terrestrial subsurface.</title>
        <authorList>
            <person name="Probst A.J."/>
            <person name="Ladd B."/>
            <person name="Jarett J.K."/>
            <person name="Geller-Mcgrath D.E."/>
            <person name="Sieber C.M.K."/>
            <person name="Emerson J.B."/>
            <person name="Anantharaman K."/>
            <person name="Thomas B.C."/>
            <person name="Malmstrom R."/>
            <person name="Stieglmeier M."/>
            <person name="Klingl A."/>
            <person name="Woyke T."/>
            <person name="Ryan C.M."/>
            <person name="Banfield J.F."/>
        </authorList>
    </citation>
    <scope>NUCLEOTIDE SEQUENCE [LARGE SCALE GENOMIC DNA]</scope>
</reference>
<dbReference type="Proteomes" id="UP000231634">
    <property type="component" value="Unassembled WGS sequence"/>
</dbReference>
<proteinExistence type="predicted"/>
<evidence type="ECO:0000313" key="3">
    <source>
        <dbReference type="Proteomes" id="UP000231634"/>
    </source>
</evidence>
<organism evidence="2 3">
    <name type="scientific">Candidatus Wolfebacteria bacterium CG_4_9_14_3_um_filter_37_9</name>
    <dbReference type="NCBI Taxonomy" id="1975065"/>
    <lineage>
        <taxon>Bacteria</taxon>
        <taxon>Candidatus Wolfeibacteriota</taxon>
    </lineage>
</organism>
<evidence type="ECO:0000313" key="2">
    <source>
        <dbReference type="EMBL" id="PJA41701.1"/>
    </source>
</evidence>
<name>A0A2M7X6S3_9BACT</name>
<evidence type="ECO:0000256" key="1">
    <source>
        <dbReference type="SAM" id="Coils"/>
    </source>
</evidence>
<dbReference type="AlphaFoldDB" id="A0A2M7X6S3"/>